<organism evidence="2 3">
    <name type="scientific">Lactuca sativa</name>
    <name type="common">Garden lettuce</name>
    <dbReference type="NCBI Taxonomy" id="4236"/>
    <lineage>
        <taxon>Eukaryota</taxon>
        <taxon>Viridiplantae</taxon>
        <taxon>Streptophyta</taxon>
        <taxon>Embryophyta</taxon>
        <taxon>Tracheophyta</taxon>
        <taxon>Spermatophyta</taxon>
        <taxon>Magnoliopsida</taxon>
        <taxon>eudicotyledons</taxon>
        <taxon>Gunneridae</taxon>
        <taxon>Pentapetalae</taxon>
        <taxon>asterids</taxon>
        <taxon>campanulids</taxon>
        <taxon>Asterales</taxon>
        <taxon>Asteraceae</taxon>
        <taxon>Cichorioideae</taxon>
        <taxon>Cichorieae</taxon>
        <taxon>Lactucinae</taxon>
        <taxon>Lactuca</taxon>
    </lineage>
</organism>
<feature type="transmembrane region" description="Helical" evidence="1">
    <location>
        <begin position="12"/>
        <end position="32"/>
    </location>
</feature>
<accession>A0A9R1XLN9</accession>
<keyword evidence="1" id="KW-0812">Transmembrane</keyword>
<feature type="transmembrane region" description="Helical" evidence="1">
    <location>
        <begin position="83"/>
        <end position="107"/>
    </location>
</feature>
<dbReference type="AlphaFoldDB" id="A0A9R1XLN9"/>
<dbReference type="EMBL" id="NBSK02000003">
    <property type="protein sequence ID" value="KAJ0219415.1"/>
    <property type="molecule type" value="Genomic_DNA"/>
</dbReference>
<proteinExistence type="predicted"/>
<keyword evidence="1" id="KW-0472">Membrane</keyword>
<name>A0A9R1XLN9_LACSA</name>
<gene>
    <name evidence="2" type="ORF">LSAT_V11C300145240</name>
</gene>
<evidence type="ECO:0000313" key="3">
    <source>
        <dbReference type="Proteomes" id="UP000235145"/>
    </source>
</evidence>
<comment type="caution">
    <text evidence="2">The sequence shown here is derived from an EMBL/GenBank/DDBJ whole genome shotgun (WGS) entry which is preliminary data.</text>
</comment>
<keyword evidence="1" id="KW-1133">Transmembrane helix</keyword>
<evidence type="ECO:0000313" key="2">
    <source>
        <dbReference type="EMBL" id="KAJ0219415.1"/>
    </source>
</evidence>
<dbReference type="Proteomes" id="UP000235145">
    <property type="component" value="Unassembled WGS sequence"/>
</dbReference>
<sequence>MSADPPPTRILFMSLFTVVSLIPTYLLTVPSFTASGDATPLSSNPPPSLDTLITPLRASKDSLRDPNREGVDDNHLRQLIRPAMHFIISYAQFFLFFYFAFILSFLFKQYFFFGFRYLQIGMHGDRRDIIEVQGYA</sequence>
<keyword evidence="3" id="KW-1185">Reference proteome</keyword>
<evidence type="ECO:0000256" key="1">
    <source>
        <dbReference type="SAM" id="Phobius"/>
    </source>
</evidence>
<protein>
    <submittedName>
        <fullName evidence="2">Uncharacterized protein</fullName>
    </submittedName>
</protein>
<reference evidence="2 3" key="1">
    <citation type="journal article" date="2017" name="Nat. Commun.">
        <title>Genome assembly with in vitro proximity ligation data and whole-genome triplication in lettuce.</title>
        <authorList>
            <person name="Reyes-Chin-Wo S."/>
            <person name="Wang Z."/>
            <person name="Yang X."/>
            <person name="Kozik A."/>
            <person name="Arikit S."/>
            <person name="Song C."/>
            <person name="Xia L."/>
            <person name="Froenicke L."/>
            <person name="Lavelle D.O."/>
            <person name="Truco M.J."/>
            <person name="Xia R."/>
            <person name="Zhu S."/>
            <person name="Xu C."/>
            <person name="Xu H."/>
            <person name="Xu X."/>
            <person name="Cox K."/>
            <person name="Korf I."/>
            <person name="Meyers B.C."/>
            <person name="Michelmore R.W."/>
        </authorList>
    </citation>
    <scope>NUCLEOTIDE SEQUENCE [LARGE SCALE GENOMIC DNA]</scope>
    <source>
        <strain evidence="3">cv. Salinas</strain>
        <tissue evidence="2">Seedlings</tissue>
    </source>
</reference>